<dbReference type="Pfam" id="PF07992">
    <property type="entry name" value="Pyr_redox_2"/>
    <property type="match status" value="1"/>
</dbReference>
<proteinExistence type="predicted"/>
<protein>
    <submittedName>
        <fullName evidence="2">Glutamate synthase (NADPH), homotetrameric</fullName>
    </submittedName>
</protein>
<dbReference type="AlphaFoldDB" id="T1A9Y2"/>
<reference evidence="2" key="1">
    <citation type="submission" date="2013-08" db="EMBL/GenBank/DDBJ databases">
        <authorList>
            <person name="Mendez C."/>
            <person name="Richter M."/>
            <person name="Ferrer M."/>
            <person name="Sanchez J."/>
        </authorList>
    </citation>
    <scope>NUCLEOTIDE SEQUENCE</scope>
</reference>
<dbReference type="Gene3D" id="3.50.50.60">
    <property type="entry name" value="FAD/NAD(P)-binding domain"/>
    <property type="match status" value="1"/>
</dbReference>
<comment type="caution">
    <text evidence="2">The sequence shown here is derived from an EMBL/GenBank/DDBJ whole genome shotgun (WGS) entry which is preliminary data.</text>
</comment>
<dbReference type="PANTHER" id="PTHR42783">
    <property type="entry name" value="GLUTAMATE SYNTHASE [NADPH] SMALL CHAIN"/>
    <property type="match status" value="1"/>
</dbReference>
<accession>T1A9Y2</accession>
<gene>
    <name evidence="2" type="ORF">B1B_10145</name>
</gene>
<feature type="non-terminal residue" evidence="2">
    <location>
        <position position="136"/>
    </location>
</feature>
<dbReference type="SUPFAM" id="SSF51971">
    <property type="entry name" value="Nucleotide-binding domain"/>
    <property type="match status" value="1"/>
</dbReference>
<dbReference type="InterPro" id="IPR036188">
    <property type="entry name" value="FAD/NAD-bd_sf"/>
</dbReference>
<name>T1A9Y2_9ZZZZ</name>
<dbReference type="GO" id="GO:0016491">
    <property type="term" value="F:oxidoreductase activity"/>
    <property type="evidence" value="ECO:0007669"/>
    <property type="project" value="InterPro"/>
</dbReference>
<organism evidence="2">
    <name type="scientific">mine drainage metagenome</name>
    <dbReference type="NCBI Taxonomy" id="410659"/>
    <lineage>
        <taxon>unclassified sequences</taxon>
        <taxon>metagenomes</taxon>
        <taxon>ecological metagenomes</taxon>
    </lineage>
</organism>
<evidence type="ECO:0000259" key="1">
    <source>
        <dbReference type="Pfam" id="PF07992"/>
    </source>
</evidence>
<dbReference type="PANTHER" id="PTHR42783:SF3">
    <property type="entry name" value="GLUTAMATE SYNTHASE [NADPH] SMALL CHAIN-RELATED"/>
    <property type="match status" value="1"/>
</dbReference>
<dbReference type="InterPro" id="IPR023753">
    <property type="entry name" value="FAD/NAD-binding_dom"/>
</dbReference>
<feature type="domain" description="FAD/NAD(P)-binding" evidence="1">
    <location>
        <begin position="26"/>
        <end position="134"/>
    </location>
</feature>
<reference evidence="2" key="2">
    <citation type="journal article" date="2014" name="ISME J.">
        <title>Microbial stratification in low pH oxic and suboxic macroscopic growths along an acid mine drainage.</title>
        <authorList>
            <person name="Mendez-Garcia C."/>
            <person name="Mesa V."/>
            <person name="Sprenger R.R."/>
            <person name="Richter M."/>
            <person name="Diez M.S."/>
            <person name="Solano J."/>
            <person name="Bargiela R."/>
            <person name="Golyshina O.V."/>
            <person name="Manteca A."/>
            <person name="Ramos J.L."/>
            <person name="Gallego J.R."/>
            <person name="Llorente I."/>
            <person name="Martins Dos Santos V.A."/>
            <person name="Jensen O.N."/>
            <person name="Pelaez A.I."/>
            <person name="Sanchez J."/>
            <person name="Ferrer M."/>
        </authorList>
    </citation>
    <scope>NUCLEOTIDE SEQUENCE</scope>
</reference>
<dbReference type="EMBL" id="AUZY01006674">
    <property type="protein sequence ID" value="EQD53608.1"/>
    <property type="molecule type" value="Genomic_DNA"/>
</dbReference>
<sequence length="136" mass="14140">MAAGLDLQTGTAVGREVSLEALVGGHDAVILAQGASAPIVPPIPGTDLPGTEDATVFLDRAKRALLAGELLPEIGPGARVLVIGGGNTAMDVARTVRRLGADAIAVEWMDERFTRVRPDELAEARQEGVDVRFSST</sequence>
<evidence type="ECO:0000313" key="2">
    <source>
        <dbReference type="EMBL" id="EQD53608.1"/>
    </source>
</evidence>
<dbReference type="PRINTS" id="PR00419">
    <property type="entry name" value="ADXRDTASE"/>
</dbReference>